<keyword evidence="2" id="KW-1185">Reference proteome</keyword>
<accession>A0A3P7JWF3</accession>
<evidence type="ECO:0000313" key="1">
    <source>
        <dbReference type="EMBL" id="VDM85413.1"/>
    </source>
</evidence>
<name>A0A3P7JWF3_STRVU</name>
<reference evidence="1 2" key="1">
    <citation type="submission" date="2018-11" db="EMBL/GenBank/DDBJ databases">
        <authorList>
            <consortium name="Pathogen Informatics"/>
        </authorList>
    </citation>
    <scope>NUCLEOTIDE SEQUENCE [LARGE SCALE GENOMIC DNA]</scope>
</reference>
<dbReference type="AlphaFoldDB" id="A0A3P7JWF3"/>
<protein>
    <submittedName>
        <fullName evidence="1">Uncharacterized protein</fullName>
    </submittedName>
</protein>
<proteinExistence type="predicted"/>
<dbReference type="EMBL" id="UYYB01140124">
    <property type="protein sequence ID" value="VDM85413.1"/>
    <property type="molecule type" value="Genomic_DNA"/>
</dbReference>
<organism evidence="1 2">
    <name type="scientific">Strongylus vulgaris</name>
    <name type="common">Blood worm</name>
    <dbReference type="NCBI Taxonomy" id="40348"/>
    <lineage>
        <taxon>Eukaryota</taxon>
        <taxon>Metazoa</taxon>
        <taxon>Ecdysozoa</taxon>
        <taxon>Nematoda</taxon>
        <taxon>Chromadorea</taxon>
        <taxon>Rhabditida</taxon>
        <taxon>Rhabditina</taxon>
        <taxon>Rhabditomorpha</taxon>
        <taxon>Strongyloidea</taxon>
        <taxon>Strongylidae</taxon>
        <taxon>Strongylus</taxon>
    </lineage>
</organism>
<sequence>MTAIGAPAAGASTMTAIGAPAGAPAGASTMTAIGGAPAPAGASTMTAIGGAPAEIPENYKSLQEIHNQQGDYNSLYKMTIVPSVR</sequence>
<dbReference type="Proteomes" id="UP000270094">
    <property type="component" value="Unassembled WGS sequence"/>
</dbReference>
<evidence type="ECO:0000313" key="2">
    <source>
        <dbReference type="Proteomes" id="UP000270094"/>
    </source>
</evidence>
<gene>
    <name evidence="1" type="ORF">SVUK_LOCUS20411</name>
</gene>